<dbReference type="AlphaFoldDB" id="K0ESU3"/>
<dbReference type="eggNOG" id="ENOG5032HU2">
    <property type="taxonomic scope" value="Bacteria"/>
</dbReference>
<evidence type="ECO:0000313" key="2">
    <source>
        <dbReference type="Proteomes" id="UP000006304"/>
    </source>
</evidence>
<keyword evidence="2" id="KW-1185">Reference proteome</keyword>
<sequence>MAAMIAGGCSTPTVAEQPSAVPECARTGFEPNQATVDRCSAESVLSAAITTIFSYSPREQADQRVAFRTARELMTPGFAQQGEHSALVWAPITVAQWQRWRADGIEIAAAVRLTRDDHPPDTATTAHRVLAVQLQPSDEPSLVFAVYARATRATTTAAWRLSGLEVIA</sequence>
<name>K0ESU3_NOCB7</name>
<dbReference type="Proteomes" id="UP000006304">
    <property type="component" value="Chromosome"/>
</dbReference>
<proteinExistence type="predicted"/>
<dbReference type="HOGENOM" id="CLU_1584765_0_0_11"/>
<evidence type="ECO:0000313" key="1">
    <source>
        <dbReference type="EMBL" id="AFU02853.1"/>
    </source>
</evidence>
<reference evidence="1 2" key="1">
    <citation type="journal article" date="2012" name="J. Bacteriol.">
        <title>Complete genome sequence of Nocardia brasiliensis HUJEG-1.</title>
        <authorList>
            <person name="Vera-Cabrera L."/>
            <person name="Ortiz-Lopez R."/>
            <person name="Elizondo-Gonzalez R."/>
            <person name="Perez-Maya A.A."/>
            <person name="Ocampo-Candiani J."/>
        </authorList>
    </citation>
    <scope>NUCLEOTIDE SEQUENCE [LARGE SCALE GENOMIC DNA]</scope>
    <source>
        <strain evidence="2">ATCC 700358</strain>
    </source>
</reference>
<dbReference type="EMBL" id="CP003876">
    <property type="protein sequence ID" value="AFU02853.1"/>
    <property type="molecule type" value="Genomic_DNA"/>
</dbReference>
<gene>
    <name evidence="1" type="ORF">O3I_024500</name>
</gene>
<protein>
    <submittedName>
        <fullName evidence="1">Uncharacterized protein</fullName>
    </submittedName>
</protein>
<accession>K0ESU3</accession>
<organism evidence="1 2">
    <name type="scientific">Nocardia brasiliensis (strain ATCC 700358 / HUJEG-1)</name>
    <dbReference type="NCBI Taxonomy" id="1133849"/>
    <lineage>
        <taxon>Bacteria</taxon>
        <taxon>Bacillati</taxon>
        <taxon>Actinomycetota</taxon>
        <taxon>Actinomycetes</taxon>
        <taxon>Mycobacteriales</taxon>
        <taxon>Nocardiaceae</taxon>
        <taxon>Nocardia</taxon>
    </lineage>
</organism>
<dbReference type="KEGG" id="nbr:O3I_024500"/>
<dbReference type="STRING" id="1133849.O3I_024500"/>